<dbReference type="Gene3D" id="1.10.10.2120">
    <property type="match status" value="1"/>
</dbReference>
<dbReference type="InterPro" id="IPR047794">
    <property type="entry name" value="C45_proenzyme-like"/>
</dbReference>
<name>A0A345T4P4_9ACTN</name>
<evidence type="ECO:0000256" key="1">
    <source>
        <dbReference type="SAM" id="MobiDB-lite"/>
    </source>
</evidence>
<dbReference type="Gene3D" id="3.60.60.10">
    <property type="entry name" value="Penicillin V Acylase, Chain A"/>
    <property type="match status" value="1"/>
</dbReference>
<accession>A0A345T4P4</accession>
<organism evidence="3 4">
    <name type="scientific">Peterkaempfera bronchialis</name>
    <dbReference type="NCBI Taxonomy" id="2126346"/>
    <lineage>
        <taxon>Bacteria</taxon>
        <taxon>Bacillati</taxon>
        <taxon>Actinomycetota</taxon>
        <taxon>Actinomycetes</taxon>
        <taxon>Kitasatosporales</taxon>
        <taxon>Streptomycetaceae</taxon>
        <taxon>Peterkaempfera</taxon>
    </lineage>
</organism>
<dbReference type="InterPro" id="IPR005079">
    <property type="entry name" value="Peptidase_C45_hydrolase"/>
</dbReference>
<dbReference type="AlphaFoldDB" id="A0A345T4P4"/>
<dbReference type="PANTHER" id="PTHR34180:SF1">
    <property type="entry name" value="BETA-ALANYL-DOPAMINE_CARCININE HYDROLASE"/>
    <property type="match status" value="1"/>
</dbReference>
<evidence type="ECO:0000313" key="3">
    <source>
        <dbReference type="EMBL" id="AXI80949.1"/>
    </source>
</evidence>
<keyword evidence="4" id="KW-1185">Reference proteome</keyword>
<dbReference type="Pfam" id="PF03417">
    <property type="entry name" value="AAT"/>
    <property type="match status" value="1"/>
</dbReference>
<evidence type="ECO:0000259" key="2">
    <source>
        <dbReference type="Pfam" id="PF03417"/>
    </source>
</evidence>
<dbReference type="InterPro" id="IPR047801">
    <property type="entry name" value="Peptidase_C45"/>
</dbReference>
<feature type="domain" description="Peptidase C45 hydrolase" evidence="2">
    <location>
        <begin position="121"/>
        <end position="272"/>
    </location>
</feature>
<dbReference type="EMBL" id="CP031264">
    <property type="protein sequence ID" value="AXI80949.1"/>
    <property type="molecule type" value="Genomic_DNA"/>
</dbReference>
<feature type="region of interest" description="Disordered" evidence="1">
    <location>
        <begin position="1"/>
        <end position="21"/>
    </location>
</feature>
<proteinExistence type="predicted"/>
<dbReference type="KEGG" id="stri:C7M71_029780"/>
<protein>
    <submittedName>
        <fullName evidence="3">Peptidase C45</fullName>
    </submittedName>
</protein>
<reference evidence="4" key="1">
    <citation type="submission" date="2018-07" db="EMBL/GenBank/DDBJ databases">
        <title>Streptacidiphilus bronchialis DSM 106435 chromosome.</title>
        <authorList>
            <person name="Batra D."/>
            <person name="Gulvik C.A."/>
        </authorList>
    </citation>
    <scope>NUCLEOTIDE SEQUENCE [LARGE SCALE GENOMIC DNA]</scope>
    <source>
        <strain evidence="4">DSM 106435</strain>
    </source>
</reference>
<dbReference type="RefSeq" id="WP_111490471.1">
    <property type="nucleotide sequence ID" value="NZ_CP031264.1"/>
</dbReference>
<dbReference type="OrthoDB" id="8109453at2"/>
<evidence type="ECO:0000313" key="4">
    <source>
        <dbReference type="Proteomes" id="UP000249340"/>
    </source>
</evidence>
<gene>
    <name evidence="3" type="ORF">C7M71_029780</name>
</gene>
<sequence>MTTPTVFRSAKAAPGDRGQQLGRAFPEPIRHAATFYDQLFAATGAAPQEVTDWGLRAFEHIAAWAPELAEEMDGIARGAGLPLWRIAALNARTEILGRFGRIQQPECSTAVYTPADGRPPVTAQTWDWHDGMRDGWFVWTIEHPDGRVVHTVTEYGIVGKIGVNTAGLGLHFNILGHTSDKSAEPAESWIPVHVLARRMLDTCADVPQAAALATRTPVAASSSLTLADHAAGRAGAVAVELSPAGSVLLRPRDDGYLLRTNHFVDPALATGEVIGAEDKGTYDRMDVLQERTAALGEPDRAALIKALTCHLDEGAEICSHPQPDAALGTRWETLATVSLDIVRGGLAVHRGGPCTADRESWVDVA</sequence>
<dbReference type="Proteomes" id="UP000249340">
    <property type="component" value="Chromosome"/>
</dbReference>
<dbReference type="NCBIfam" id="NF040521">
    <property type="entry name" value="C45_proenzyme"/>
    <property type="match status" value="1"/>
</dbReference>
<dbReference type="PANTHER" id="PTHR34180">
    <property type="entry name" value="PEPTIDASE C45"/>
    <property type="match status" value="1"/>
</dbReference>